<reference evidence="2" key="1">
    <citation type="journal article" date="2010" name="Science">
        <title>Plasticity of animal genome architecture unmasked by rapid evolution of a pelagic tunicate.</title>
        <authorList>
            <person name="Denoeud F."/>
            <person name="Henriet S."/>
            <person name="Mungpakdee S."/>
            <person name="Aury J.M."/>
            <person name="Da Silva C."/>
            <person name="Brinkmann H."/>
            <person name="Mikhaleva J."/>
            <person name="Olsen L.C."/>
            <person name="Jubin C."/>
            <person name="Canestro C."/>
            <person name="Bouquet J.M."/>
            <person name="Danks G."/>
            <person name="Poulain J."/>
            <person name="Campsteijn C."/>
            <person name="Adamski M."/>
            <person name="Cross I."/>
            <person name="Yadetie F."/>
            <person name="Muffato M."/>
            <person name="Louis A."/>
            <person name="Butcher S."/>
            <person name="Tsagkogeorga G."/>
            <person name="Konrad A."/>
            <person name="Singh S."/>
            <person name="Jensen M.F."/>
            <person name="Cong E.H."/>
            <person name="Eikeseth-Otteraa H."/>
            <person name="Noel B."/>
            <person name="Anthouard V."/>
            <person name="Porcel B.M."/>
            <person name="Kachouri-Lafond R."/>
            <person name="Nishino A."/>
            <person name="Ugolini M."/>
            <person name="Chourrout P."/>
            <person name="Nishida H."/>
            <person name="Aasland R."/>
            <person name="Huzurbazar S."/>
            <person name="Westhof E."/>
            <person name="Delsuc F."/>
            <person name="Lehrach H."/>
            <person name="Reinhardt R."/>
            <person name="Weissenbach J."/>
            <person name="Roy S.W."/>
            <person name="Artiguenave F."/>
            <person name="Postlethwait J.H."/>
            <person name="Manak J.R."/>
            <person name="Thompson E.M."/>
            <person name="Jaillon O."/>
            <person name="Du Pasquier L."/>
            <person name="Boudinot P."/>
            <person name="Liberles D.A."/>
            <person name="Volff J.N."/>
            <person name="Philippe H."/>
            <person name="Lenhard B."/>
            <person name="Roest Crollius H."/>
            <person name="Wincker P."/>
            <person name="Chourrout D."/>
        </authorList>
    </citation>
    <scope>NUCLEOTIDE SEQUENCE [LARGE SCALE GENOMIC DNA]</scope>
</reference>
<dbReference type="EMBL" id="FN653040">
    <property type="protein sequence ID" value="CBY19363.1"/>
    <property type="molecule type" value="Genomic_DNA"/>
</dbReference>
<proteinExistence type="predicted"/>
<sequence>MVVNQIGYVYTLCVVDRLPSWTVFELLCTILCTGGAGSMILMLHLNMSTIGRGGTQYFPVMHQKWSFRNLVYFFKENQVKQQEGAYVI</sequence>
<accession>E4XDX4</accession>
<evidence type="ECO:0000313" key="3">
    <source>
        <dbReference type="Proteomes" id="UP000001307"/>
    </source>
</evidence>
<feature type="transmembrane region" description="Helical" evidence="1">
    <location>
        <begin position="20"/>
        <end position="43"/>
    </location>
</feature>
<gene>
    <name evidence="2" type="ORF">GSOID_T00008373001</name>
</gene>
<keyword evidence="1" id="KW-0472">Membrane</keyword>
<dbReference type="Proteomes" id="UP000001307">
    <property type="component" value="Unassembled WGS sequence"/>
</dbReference>
<dbReference type="InParanoid" id="E4XDX4"/>
<organism evidence="2">
    <name type="scientific">Oikopleura dioica</name>
    <name type="common">Tunicate</name>
    <dbReference type="NCBI Taxonomy" id="34765"/>
    <lineage>
        <taxon>Eukaryota</taxon>
        <taxon>Metazoa</taxon>
        <taxon>Chordata</taxon>
        <taxon>Tunicata</taxon>
        <taxon>Appendicularia</taxon>
        <taxon>Copelata</taxon>
        <taxon>Oikopleuridae</taxon>
        <taxon>Oikopleura</taxon>
    </lineage>
</organism>
<dbReference type="AlphaFoldDB" id="E4XDX4"/>
<keyword evidence="1" id="KW-0812">Transmembrane</keyword>
<name>E4XDX4_OIKDI</name>
<keyword evidence="1" id="KW-1133">Transmembrane helix</keyword>
<evidence type="ECO:0000256" key="1">
    <source>
        <dbReference type="SAM" id="Phobius"/>
    </source>
</evidence>
<protein>
    <submittedName>
        <fullName evidence="2">Uncharacterized protein</fullName>
    </submittedName>
</protein>
<keyword evidence="3" id="KW-1185">Reference proteome</keyword>
<evidence type="ECO:0000313" key="2">
    <source>
        <dbReference type="EMBL" id="CBY19363.1"/>
    </source>
</evidence>